<dbReference type="OrthoDB" id="3366823at2759"/>
<gene>
    <name evidence="9" type="ORF">N7449_000273</name>
</gene>
<evidence type="ECO:0000256" key="5">
    <source>
        <dbReference type="ARBA" id="ARBA00023002"/>
    </source>
</evidence>
<evidence type="ECO:0000313" key="10">
    <source>
        <dbReference type="Proteomes" id="UP001150942"/>
    </source>
</evidence>
<evidence type="ECO:0000256" key="4">
    <source>
        <dbReference type="ARBA" id="ARBA00022723"/>
    </source>
</evidence>
<evidence type="ECO:0000256" key="3">
    <source>
        <dbReference type="ARBA" id="ARBA00022617"/>
    </source>
</evidence>
<dbReference type="InterPro" id="IPR002403">
    <property type="entry name" value="Cyt_P450_E_grp-IV"/>
</dbReference>
<keyword evidence="4 8" id="KW-0479">Metal-binding</keyword>
<dbReference type="AlphaFoldDB" id="A0A9W9N4M7"/>
<proteinExistence type="inferred from homology"/>
<keyword evidence="3 8" id="KW-0349">Heme</keyword>
<keyword evidence="6 8" id="KW-0408">Iron</keyword>
<dbReference type="GO" id="GO:0043386">
    <property type="term" value="P:mycotoxin biosynthetic process"/>
    <property type="evidence" value="ECO:0007669"/>
    <property type="project" value="UniProtKB-ARBA"/>
</dbReference>
<comment type="cofactor">
    <cofactor evidence="1 8">
        <name>heme</name>
        <dbReference type="ChEBI" id="CHEBI:30413"/>
    </cofactor>
</comment>
<keyword evidence="7" id="KW-0503">Monooxygenase</keyword>
<dbReference type="SUPFAM" id="SSF48264">
    <property type="entry name" value="Cytochrome P450"/>
    <property type="match status" value="1"/>
</dbReference>
<evidence type="ECO:0000256" key="2">
    <source>
        <dbReference type="ARBA" id="ARBA00010617"/>
    </source>
</evidence>
<accession>A0A9W9N4M7</accession>
<keyword evidence="5" id="KW-0560">Oxidoreductase</keyword>
<feature type="binding site" description="axial binding residue" evidence="8">
    <location>
        <position position="413"/>
    </location>
    <ligand>
        <name>heme</name>
        <dbReference type="ChEBI" id="CHEBI:30413"/>
    </ligand>
    <ligandPart>
        <name>Fe</name>
        <dbReference type="ChEBI" id="CHEBI:18248"/>
    </ligandPart>
</feature>
<dbReference type="PRINTS" id="PR00465">
    <property type="entry name" value="EP450IV"/>
</dbReference>
<dbReference type="Pfam" id="PF00067">
    <property type="entry name" value="p450"/>
    <property type="match status" value="1"/>
</dbReference>
<dbReference type="InterPro" id="IPR050529">
    <property type="entry name" value="CYP450_sterol_14alpha_dmase"/>
</dbReference>
<dbReference type="EMBL" id="JAPQKQ010000001">
    <property type="protein sequence ID" value="KAJ5213104.1"/>
    <property type="molecule type" value="Genomic_DNA"/>
</dbReference>
<keyword evidence="10" id="KW-1185">Reference proteome</keyword>
<dbReference type="InterPro" id="IPR001128">
    <property type="entry name" value="Cyt_P450"/>
</dbReference>
<dbReference type="GO" id="GO:0005506">
    <property type="term" value="F:iron ion binding"/>
    <property type="evidence" value="ECO:0007669"/>
    <property type="project" value="InterPro"/>
</dbReference>
<dbReference type="Proteomes" id="UP001150942">
    <property type="component" value="Unassembled WGS sequence"/>
</dbReference>
<evidence type="ECO:0000256" key="7">
    <source>
        <dbReference type="ARBA" id="ARBA00023033"/>
    </source>
</evidence>
<dbReference type="GO" id="GO:0020037">
    <property type="term" value="F:heme binding"/>
    <property type="evidence" value="ECO:0007669"/>
    <property type="project" value="InterPro"/>
</dbReference>
<reference evidence="9" key="1">
    <citation type="submission" date="2022-11" db="EMBL/GenBank/DDBJ databases">
        <authorList>
            <person name="Petersen C."/>
        </authorList>
    </citation>
    <scope>NUCLEOTIDE SEQUENCE</scope>
    <source>
        <strain evidence="9">IBT 20477</strain>
    </source>
</reference>
<dbReference type="InterPro" id="IPR036396">
    <property type="entry name" value="Cyt_P450_sf"/>
</dbReference>
<sequence>MASFLANTVKRWGYLSPIGVRAGPFGFLMVVNPSHIRTILRSPRTLTNRPMMAFVMEKWFCTPKEYLHFYAAHDPSASTPGEKPEHMHDFQVKTSLKYLSGKHLLAISERYLSVLKSRLVKLEIPTGSWIEISDFYTWLRSQITPSVIEAMMGSQLLEMYPGIVEDFWEFEHQVANYSLGLPRWMIPSAYKTRDRLLANIKAWNRLANRESDYRHHWEEGPEWDEFFGSKYIQAREDYMRKYGMNDDSIASENLALLFGSNANAVPAVFWYIFESFKDLELQENLKTELQDCLKPETGDLDIPKLSTKPLLQSTYAEVLRLRVTTTTIRTNEDANFKLDPDYTIGKNIIMTIFSSVTAYNRQAWEATRPESVTKSLDEFWPERFLVRKDKDAKFSLEGLTECWMPYGGGHRMCPGRHFAKNEIIGTLGLLLELFECELIDVQQAELVKPDTRWVPYGTLPPTKKVAVRLRRRTE</sequence>
<evidence type="ECO:0000256" key="8">
    <source>
        <dbReference type="PIRSR" id="PIRSR602403-1"/>
    </source>
</evidence>
<dbReference type="PANTHER" id="PTHR24304:SF2">
    <property type="entry name" value="24-HYDROXYCHOLESTEROL 7-ALPHA-HYDROXYLASE"/>
    <property type="match status" value="1"/>
</dbReference>
<evidence type="ECO:0000313" key="9">
    <source>
        <dbReference type="EMBL" id="KAJ5213104.1"/>
    </source>
</evidence>
<dbReference type="CDD" id="cd11040">
    <property type="entry name" value="CYP7_CYP8-like"/>
    <property type="match status" value="1"/>
</dbReference>
<evidence type="ECO:0000256" key="6">
    <source>
        <dbReference type="ARBA" id="ARBA00023004"/>
    </source>
</evidence>
<comment type="caution">
    <text evidence="9">The sequence shown here is derived from an EMBL/GenBank/DDBJ whole genome shotgun (WGS) entry which is preliminary data.</text>
</comment>
<protein>
    <submittedName>
        <fullName evidence="9">Cytochrome P450</fullName>
    </submittedName>
</protein>
<evidence type="ECO:0000256" key="1">
    <source>
        <dbReference type="ARBA" id="ARBA00001971"/>
    </source>
</evidence>
<reference evidence="9" key="2">
    <citation type="journal article" date="2023" name="IMA Fungus">
        <title>Comparative genomic study of the Penicillium genus elucidates a diverse pangenome and 15 lateral gene transfer events.</title>
        <authorList>
            <person name="Petersen C."/>
            <person name="Sorensen T."/>
            <person name="Nielsen M.R."/>
            <person name="Sondergaard T.E."/>
            <person name="Sorensen J.L."/>
            <person name="Fitzpatrick D.A."/>
            <person name="Frisvad J.C."/>
            <person name="Nielsen K.L."/>
        </authorList>
    </citation>
    <scope>NUCLEOTIDE SEQUENCE</scope>
    <source>
        <strain evidence="9">IBT 20477</strain>
    </source>
</reference>
<dbReference type="PANTHER" id="PTHR24304">
    <property type="entry name" value="CYTOCHROME P450 FAMILY 7"/>
    <property type="match status" value="1"/>
</dbReference>
<name>A0A9W9N4M7_9EURO</name>
<comment type="similarity">
    <text evidence="2">Belongs to the cytochrome P450 family.</text>
</comment>
<dbReference type="GO" id="GO:0016705">
    <property type="term" value="F:oxidoreductase activity, acting on paired donors, with incorporation or reduction of molecular oxygen"/>
    <property type="evidence" value="ECO:0007669"/>
    <property type="project" value="InterPro"/>
</dbReference>
<organism evidence="9 10">
    <name type="scientific">Penicillium cf. viridicatum</name>
    <dbReference type="NCBI Taxonomy" id="2972119"/>
    <lineage>
        <taxon>Eukaryota</taxon>
        <taxon>Fungi</taxon>
        <taxon>Dikarya</taxon>
        <taxon>Ascomycota</taxon>
        <taxon>Pezizomycotina</taxon>
        <taxon>Eurotiomycetes</taxon>
        <taxon>Eurotiomycetidae</taxon>
        <taxon>Eurotiales</taxon>
        <taxon>Aspergillaceae</taxon>
        <taxon>Penicillium</taxon>
    </lineage>
</organism>
<dbReference type="GO" id="GO:0008395">
    <property type="term" value="F:steroid hydroxylase activity"/>
    <property type="evidence" value="ECO:0007669"/>
    <property type="project" value="TreeGrafter"/>
</dbReference>
<dbReference type="Gene3D" id="1.10.630.10">
    <property type="entry name" value="Cytochrome P450"/>
    <property type="match status" value="1"/>
</dbReference>